<comment type="caution">
    <text evidence="13">The sequence shown here is derived from an EMBL/GenBank/DDBJ whole genome shotgun (WGS) entry which is preliminary data.</text>
</comment>
<gene>
    <name evidence="13" type="ORF">C8A00DRAFT_29159</name>
</gene>
<evidence type="ECO:0000256" key="5">
    <source>
        <dbReference type="ARBA" id="ARBA00022517"/>
    </source>
</evidence>
<dbReference type="GO" id="GO:0045943">
    <property type="term" value="P:positive regulation of transcription by RNA polymerase I"/>
    <property type="evidence" value="ECO:0007669"/>
    <property type="project" value="TreeGrafter"/>
</dbReference>
<dbReference type="SMART" id="SM01036">
    <property type="entry name" value="BP28CT"/>
    <property type="match status" value="1"/>
</dbReference>
<reference evidence="13" key="2">
    <citation type="submission" date="2023-05" db="EMBL/GenBank/DDBJ databases">
        <authorList>
            <consortium name="Lawrence Berkeley National Laboratory"/>
            <person name="Steindorff A."/>
            <person name="Hensen N."/>
            <person name="Bonometti L."/>
            <person name="Westerberg I."/>
            <person name="Brannstrom I.O."/>
            <person name="Guillou S."/>
            <person name="Cros-Aarteil S."/>
            <person name="Calhoun S."/>
            <person name="Haridas S."/>
            <person name="Kuo A."/>
            <person name="Mondo S."/>
            <person name="Pangilinan J."/>
            <person name="Riley R."/>
            <person name="Labutti K."/>
            <person name="Andreopoulos B."/>
            <person name="Lipzen A."/>
            <person name="Chen C."/>
            <person name="Yanf M."/>
            <person name="Daum C."/>
            <person name="Ng V."/>
            <person name="Clum A."/>
            <person name="Ohm R."/>
            <person name="Martin F."/>
            <person name="Silar P."/>
            <person name="Natvig D."/>
            <person name="Lalanne C."/>
            <person name="Gautier V."/>
            <person name="Ament-Velasquez S.L."/>
            <person name="Kruys A."/>
            <person name="Hutchinson M.I."/>
            <person name="Powell A.J."/>
            <person name="Barry K."/>
            <person name="Miller A.N."/>
            <person name="Grigoriev I.V."/>
            <person name="Debuchy R."/>
            <person name="Gladieux P."/>
            <person name="Thoren M.H."/>
            <person name="Johannesson H."/>
        </authorList>
    </citation>
    <scope>NUCLEOTIDE SEQUENCE</scope>
    <source>
        <strain evidence="13">CBS 538.74</strain>
    </source>
</reference>
<dbReference type="Pfam" id="PF08146">
    <property type="entry name" value="BP28CT"/>
    <property type="match status" value="1"/>
</dbReference>
<evidence type="ECO:0000256" key="3">
    <source>
        <dbReference type="ARBA" id="ARBA00011399"/>
    </source>
</evidence>
<feature type="region of interest" description="Disordered" evidence="11">
    <location>
        <begin position="883"/>
        <end position="902"/>
    </location>
</feature>
<dbReference type="GO" id="GO:0030686">
    <property type="term" value="C:90S preribosome"/>
    <property type="evidence" value="ECO:0007669"/>
    <property type="project" value="TreeGrafter"/>
</dbReference>
<dbReference type="Pfam" id="PF12397">
    <property type="entry name" value="U3snoRNP10"/>
    <property type="match status" value="1"/>
</dbReference>
<proteinExistence type="inferred from homology"/>
<dbReference type="InterPro" id="IPR011989">
    <property type="entry name" value="ARM-like"/>
</dbReference>
<evidence type="ECO:0000256" key="2">
    <source>
        <dbReference type="ARBA" id="ARBA00010559"/>
    </source>
</evidence>
<dbReference type="EMBL" id="MU856844">
    <property type="protein sequence ID" value="KAK4157931.1"/>
    <property type="molecule type" value="Genomic_DNA"/>
</dbReference>
<keyword evidence="5 10" id="KW-0690">Ribosome biogenesis</keyword>
<dbReference type="SUPFAM" id="SSF48371">
    <property type="entry name" value="ARM repeat"/>
    <property type="match status" value="2"/>
</dbReference>
<evidence type="ECO:0000256" key="1">
    <source>
        <dbReference type="ARBA" id="ARBA00004604"/>
    </source>
</evidence>
<evidence type="ECO:0000256" key="4">
    <source>
        <dbReference type="ARBA" id="ARBA00015399"/>
    </source>
</evidence>
<dbReference type="PANTHER" id="PTHR13457">
    <property type="entry name" value="BAP28"/>
    <property type="match status" value="1"/>
</dbReference>
<keyword evidence="14" id="KW-1185">Reference proteome</keyword>
<reference evidence="13" key="1">
    <citation type="journal article" date="2023" name="Mol. Phylogenet. Evol.">
        <title>Genome-scale phylogeny and comparative genomics of the fungal order Sordariales.</title>
        <authorList>
            <person name="Hensen N."/>
            <person name="Bonometti L."/>
            <person name="Westerberg I."/>
            <person name="Brannstrom I.O."/>
            <person name="Guillou S."/>
            <person name="Cros-Aarteil S."/>
            <person name="Calhoun S."/>
            <person name="Haridas S."/>
            <person name="Kuo A."/>
            <person name="Mondo S."/>
            <person name="Pangilinan J."/>
            <person name="Riley R."/>
            <person name="LaButti K."/>
            <person name="Andreopoulos B."/>
            <person name="Lipzen A."/>
            <person name="Chen C."/>
            <person name="Yan M."/>
            <person name="Daum C."/>
            <person name="Ng V."/>
            <person name="Clum A."/>
            <person name="Steindorff A."/>
            <person name="Ohm R.A."/>
            <person name="Martin F."/>
            <person name="Silar P."/>
            <person name="Natvig D.O."/>
            <person name="Lalanne C."/>
            <person name="Gautier V."/>
            <person name="Ament-Velasquez S.L."/>
            <person name="Kruys A."/>
            <person name="Hutchinson M.I."/>
            <person name="Powell A.J."/>
            <person name="Barry K."/>
            <person name="Miller A.N."/>
            <person name="Grigoriev I.V."/>
            <person name="Debuchy R."/>
            <person name="Gladieux P."/>
            <person name="Hiltunen Thoren M."/>
            <person name="Johannesson H."/>
        </authorList>
    </citation>
    <scope>NUCLEOTIDE SEQUENCE</scope>
    <source>
        <strain evidence="13">CBS 538.74</strain>
    </source>
</reference>
<dbReference type="Proteomes" id="UP001302745">
    <property type="component" value="Unassembled WGS sequence"/>
</dbReference>
<evidence type="ECO:0000259" key="12">
    <source>
        <dbReference type="SMART" id="SM01036"/>
    </source>
</evidence>
<evidence type="ECO:0000256" key="7">
    <source>
        <dbReference type="ARBA" id="ARBA00023242"/>
    </source>
</evidence>
<dbReference type="InterPro" id="IPR022125">
    <property type="entry name" value="U3snoRNP10_N"/>
</dbReference>
<evidence type="ECO:0000256" key="6">
    <source>
        <dbReference type="ARBA" id="ARBA00022552"/>
    </source>
</evidence>
<protein>
    <recommendedName>
        <fullName evidence="4 10">U3 small nucleolar RNA-associated protein 10</fullName>
    </recommendedName>
</protein>
<dbReference type="Gene3D" id="1.25.10.10">
    <property type="entry name" value="Leucine-rich Repeat Variant"/>
    <property type="match status" value="2"/>
</dbReference>
<feature type="region of interest" description="Disordered" evidence="11">
    <location>
        <begin position="466"/>
        <end position="487"/>
    </location>
</feature>
<organism evidence="13 14">
    <name type="scientific">Chaetomidium leptoderma</name>
    <dbReference type="NCBI Taxonomy" id="669021"/>
    <lineage>
        <taxon>Eukaryota</taxon>
        <taxon>Fungi</taxon>
        <taxon>Dikarya</taxon>
        <taxon>Ascomycota</taxon>
        <taxon>Pezizomycotina</taxon>
        <taxon>Sordariomycetes</taxon>
        <taxon>Sordariomycetidae</taxon>
        <taxon>Sordariales</taxon>
        <taxon>Chaetomiaceae</taxon>
        <taxon>Chaetomidium</taxon>
    </lineage>
</organism>
<dbReference type="GO" id="GO:0032040">
    <property type="term" value="C:small-subunit processome"/>
    <property type="evidence" value="ECO:0007669"/>
    <property type="project" value="TreeGrafter"/>
</dbReference>
<feature type="compositionally biased region" description="Polar residues" evidence="11">
    <location>
        <begin position="892"/>
        <end position="902"/>
    </location>
</feature>
<dbReference type="GO" id="GO:0000462">
    <property type="term" value="P:maturation of SSU-rRNA from tricistronic rRNA transcript (SSU-rRNA, 5.8S rRNA, LSU-rRNA)"/>
    <property type="evidence" value="ECO:0007669"/>
    <property type="project" value="TreeGrafter"/>
</dbReference>
<evidence type="ECO:0000256" key="10">
    <source>
        <dbReference type="RuleBase" id="RU367065"/>
    </source>
</evidence>
<evidence type="ECO:0000256" key="11">
    <source>
        <dbReference type="SAM" id="MobiDB-lite"/>
    </source>
</evidence>
<evidence type="ECO:0000313" key="13">
    <source>
        <dbReference type="EMBL" id="KAK4157931.1"/>
    </source>
</evidence>
<evidence type="ECO:0000313" key="14">
    <source>
        <dbReference type="Proteomes" id="UP001302745"/>
    </source>
</evidence>
<dbReference type="Pfam" id="PF23243">
    <property type="entry name" value="HEAT_HEATR1"/>
    <property type="match status" value="1"/>
</dbReference>
<keyword evidence="7 10" id="KW-0539">Nucleus</keyword>
<name>A0AAN6VW71_9PEZI</name>
<dbReference type="InterPro" id="IPR012954">
    <property type="entry name" value="BP28_C_dom"/>
</dbReference>
<dbReference type="InterPro" id="IPR040191">
    <property type="entry name" value="UTP10"/>
</dbReference>
<comment type="similarity">
    <text evidence="2 10">Belongs to the HEATR1/UTP10 family.</text>
</comment>
<dbReference type="InterPro" id="IPR056473">
    <property type="entry name" value="HEAT_Utp10/HEAT1"/>
</dbReference>
<dbReference type="GO" id="GO:0034455">
    <property type="term" value="C:t-UTP complex"/>
    <property type="evidence" value="ECO:0007669"/>
    <property type="project" value="TreeGrafter"/>
</dbReference>
<feature type="domain" description="BP28 C-terminal" evidence="12">
    <location>
        <begin position="1509"/>
        <end position="1665"/>
    </location>
</feature>
<comment type="function">
    <text evidence="9">Involved in nucleolar processing of pre-18S ribosomal RNA. Involved in ribosome biosynthesis.</text>
</comment>
<dbReference type="GO" id="GO:0030515">
    <property type="term" value="F:snoRNA binding"/>
    <property type="evidence" value="ECO:0007669"/>
    <property type="project" value="TreeGrafter"/>
</dbReference>
<evidence type="ECO:0000256" key="8">
    <source>
        <dbReference type="ARBA" id="ARBA00023274"/>
    </source>
</evidence>
<sequence>MATSLAAQLAQVAANSRTSLNAKALKASHSKSLIWEPRVAAGQTFAELYQLCHEGFDELCHLDSRFANFGVSLFSEQSQEADRIQMNAEENAALDKRVVSFLHLVGGRLRLMPAIKAVEWLIRRFRIHEFNTATLITTFLPYHTIPAFVTLLSILPAKIPLEYRFLDPYIRSLTAPPRAAVVQQATNRPELLSAISQYTLESCRAKQEYPGLVSFWGGVMAEAVNGMLDKMRSGRRSIQLENDHTLLQQIGPVLSEAMVMKEVPGVQIASYMIVAILAAKGSLNDVALAAFMDQLVHGWTVDTYRPGLVCLCILAQHRSAKQVSSRVAKALIKVQDLVPTLVEIGREHRADKLANGLALAFIDRLSKKGDVRSLPAVNSLLLANLLQDKQIKVVYKAMLLAAHKVNDEVDEDGHIRKELGSSLVSLSQAGGDAGDVIRSAIEEIDFDIEELELKLGAAIRPKLAIEQGPDGAEEEKRAETASKQPSLDSTFQELAKLESSTDSCLSQEPGNLVNDLCTVFLSAAATESDLERFDAIPVLSRPLAASNSFYLSLYLRIWCGPFPTLAKVAALERVKSRLKESDCVNKDFQAIIPYCAVALGDPAKKVRRAAADLVAVLGSLLNASSEQPRLLWGAKDLYGKAGVPNGLDRDALKSLVHSVLIPCLEESVLHEDHIVAALVSALESSKGSSGKEAEKRHLSHSARLAILKFLCGHVTETPLLAVKLRLLRSLNQIRSISGTSRTDLLLPLLRSWAALNREEASGLAARDSVEEALVDKAVVDVVIANHAAGLETFFQLINDPKTAVRPTLVQAIFGRIVKMWSSMKSDTKFSTARAMFDITQTPQPGPVIAEAVELLRTVELTTDILLDFIDSLQDEVKLATEKPANKRRRVSTTEQSRSVGLQSTPELKTALNRTTFVLELVQDSDPAKHPELLPSLFTTLSDLHHLSTLIGSELGYLQNLVLSSLLAMMPAYKDNKALVIDASVGHGDILATCIQRSSSPAVINAALLLVANLARTAPDVVLQSVMPIFTFMGSSVLKQADDYSAHVVNQTIKEVIPPLIDTFRRRGRNVVASTKDLLASFVTAYEHIPSHRKHDLFISLVQNLGPEDFLFAVLAMFVDRYAASDNMISFTTQMMSSFSVEIQLQTLIKLLDLVSDIFKPKPALSSVLLGSDGTGEEDTQKVATKQLNLLPHLLANRRLKREITQLAARDDMETGKIRDLYATLLESILTLATTVKTKKALYNRCGDALSNLLNLLSIAEFIKSVEALLDRPNVGLRQKVLRALELRVDSEGTADPKSREALLAFLPQLTAVIRESDDMNYKHTAVTCVDKISEKYGKKDIDAVAAAAATIAGDHCLGQPSQSLRVMALLCLASLVDVLQDGVVPVLPVAIPKALAYLEQSLVGEEPNAELHNAAYAFMAALAQHIPYMITGTYLDRLLVCSNASAAAQLDDESNSNRTHCLQFLAKLVHPKVLYTALNQNWASAADRGFPAVAEYLQTLGMALDKHSKVVVAKNVPSLSSIFLSSMDLRRLVVSGQTKTPISPSELDEIETMIGDDALKMVYKLNDAAFRPIFSKLMEWAWTGLPKSDAQGRTLRLFAVYGFLSTFFGNLKSIVTSYASYVVESAVKVLSPTNNLADDDGAEKELWKRVLRALAQCFEHDQDGFWQAPAHFEAVAPVLVEQFLRAGSSSTTTVDNDNDNDGVIEDLIPAVVELAAAADSQEHHKELNAALLKHLRDGQAGVRLAVVRCQLALTSRLGEEWLQALPEMLPYISELQDDDDEVVERENRRWIVEIEEKLGESLDSMLQ</sequence>
<dbReference type="PANTHER" id="PTHR13457:SF1">
    <property type="entry name" value="HEAT REPEAT-CONTAINING PROTEIN 1"/>
    <property type="match status" value="1"/>
</dbReference>
<keyword evidence="6 10" id="KW-0698">rRNA processing</keyword>
<comment type="subunit">
    <text evidence="3 10">Component of the ribosomal small subunit (SSU) processome.</text>
</comment>
<comment type="subcellular location">
    <subcellularLocation>
        <location evidence="1 10">Nucleus</location>
        <location evidence="1 10">Nucleolus</location>
    </subcellularLocation>
</comment>
<dbReference type="InterPro" id="IPR016024">
    <property type="entry name" value="ARM-type_fold"/>
</dbReference>
<keyword evidence="8 10" id="KW-0687">Ribonucleoprotein</keyword>
<accession>A0AAN6VW71</accession>
<evidence type="ECO:0000256" key="9">
    <source>
        <dbReference type="ARBA" id="ARBA00025076"/>
    </source>
</evidence>